<evidence type="ECO:0000313" key="3">
    <source>
        <dbReference type="EMBL" id="CAF1638220.1"/>
    </source>
</evidence>
<name>A0A816DN92_ADIRI</name>
<dbReference type="Proteomes" id="UP000663828">
    <property type="component" value="Unassembled WGS sequence"/>
</dbReference>
<proteinExistence type="predicted"/>
<reference evidence="3" key="1">
    <citation type="submission" date="2021-02" db="EMBL/GenBank/DDBJ databases">
        <authorList>
            <person name="Nowell W R."/>
        </authorList>
    </citation>
    <scope>NUCLEOTIDE SEQUENCE</scope>
</reference>
<sequence>MIERTNNTLTANELRNDRDTLDAGTAFIEGGTTQDERPVVDPTSRTITRRKVTIFVSIAVAIGVVILVILIPLLGLRKNA</sequence>
<dbReference type="AlphaFoldDB" id="A0A816DN92"/>
<keyword evidence="2" id="KW-0812">Transmembrane</keyword>
<accession>A0A816DN92</accession>
<evidence type="ECO:0000256" key="2">
    <source>
        <dbReference type="SAM" id="Phobius"/>
    </source>
</evidence>
<dbReference type="EMBL" id="CAJNOR010008836">
    <property type="protein sequence ID" value="CAF1638220.1"/>
    <property type="molecule type" value="Genomic_DNA"/>
</dbReference>
<protein>
    <submittedName>
        <fullName evidence="3">Uncharacterized protein</fullName>
    </submittedName>
</protein>
<comment type="caution">
    <text evidence="3">The sequence shown here is derived from an EMBL/GenBank/DDBJ whole genome shotgun (WGS) entry which is preliminary data.</text>
</comment>
<gene>
    <name evidence="3" type="ORF">XAT740_LOCUS52843</name>
</gene>
<feature type="compositionally biased region" description="Polar residues" evidence="1">
    <location>
        <begin position="1"/>
        <end position="13"/>
    </location>
</feature>
<keyword evidence="2" id="KW-0472">Membrane</keyword>
<keyword evidence="4" id="KW-1185">Reference proteome</keyword>
<evidence type="ECO:0000313" key="4">
    <source>
        <dbReference type="Proteomes" id="UP000663828"/>
    </source>
</evidence>
<feature type="transmembrane region" description="Helical" evidence="2">
    <location>
        <begin position="52"/>
        <end position="74"/>
    </location>
</feature>
<feature type="region of interest" description="Disordered" evidence="1">
    <location>
        <begin position="1"/>
        <end position="21"/>
    </location>
</feature>
<evidence type="ECO:0000256" key="1">
    <source>
        <dbReference type="SAM" id="MobiDB-lite"/>
    </source>
</evidence>
<keyword evidence="2" id="KW-1133">Transmembrane helix</keyword>
<organism evidence="3 4">
    <name type="scientific">Adineta ricciae</name>
    <name type="common">Rotifer</name>
    <dbReference type="NCBI Taxonomy" id="249248"/>
    <lineage>
        <taxon>Eukaryota</taxon>
        <taxon>Metazoa</taxon>
        <taxon>Spiralia</taxon>
        <taxon>Gnathifera</taxon>
        <taxon>Rotifera</taxon>
        <taxon>Eurotatoria</taxon>
        <taxon>Bdelloidea</taxon>
        <taxon>Adinetida</taxon>
        <taxon>Adinetidae</taxon>
        <taxon>Adineta</taxon>
    </lineage>
</organism>